<dbReference type="RefSeq" id="WP_186409342.1">
    <property type="nucleotide sequence ID" value="NZ_FLQY01000001.1"/>
</dbReference>
<dbReference type="AlphaFoldDB" id="A0A1A8XFM0"/>
<reference evidence="2 3" key="1">
    <citation type="submission" date="2016-06" db="EMBL/GenBank/DDBJ databases">
        <authorList>
            <person name="Kjaerup R.B."/>
            <person name="Dalgaard T.S."/>
            <person name="Juul-Madsen H.R."/>
        </authorList>
    </citation>
    <scope>NUCLEOTIDE SEQUENCE [LARGE SCALE GENOMIC DNA]</scope>
    <source>
        <strain evidence="2">2</strain>
    </source>
</reference>
<gene>
    <name evidence="2" type="ORF">PROAA_10010</name>
</gene>
<feature type="domain" description="Transposase DDE" evidence="1">
    <location>
        <begin position="74"/>
        <end position="458"/>
    </location>
</feature>
<accession>A0A1A8XFM0</accession>
<evidence type="ECO:0000259" key="1">
    <source>
        <dbReference type="Pfam" id="PF13701"/>
    </source>
</evidence>
<dbReference type="EMBL" id="FLQY01000001">
    <property type="protein sequence ID" value="SBT03152.1"/>
    <property type="molecule type" value="Genomic_DNA"/>
</dbReference>
<evidence type="ECO:0000313" key="2">
    <source>
        <dbReference type="EMBL" id="SBT03152.1"/>
    </source>
</evidence>
<proteinExistence type="predicted"/>
<dbReference type="Pfam" id="PF13701">
    <property type="entry name" value="DDE_Tnp_1_4"/>
    <property type="match status" value="1"/>
</dbReference>
<dbReference type="InterPro" id="IPR025668">
    <property type="entry name" value="Tnp_DDE_dom"/>
</dbReference>
<keyword evidence="3" id="KW-1185">Reference proteome</keyword>
<sequence length="502" mass="56200">MGEAKRKELACQKSAIALDTFGGRVHVEWDPSAAVTPLGQLPFFIEFLKVGGLFDAWVADCPLSYQSNNASGKREVLATFLLSILAGHHRYAHITAIRQDGIHPELLGVEQLVSEDAARRALKKLDESAGKEWLDYHLSKTTQPLLTTPWILDLDVTVKCLYGKQEAAIVGYNPKKPGRPSHNYHSALMANTRLALRVDVMAGNETAPLHSMPGIWAWLDALPRNERPALLRGDVAYGNEAVLREAEIREQPYLSKLKLTSNVKALIKKLFRQSDWEDAGQGWEGTEEELTLSGWTRARRVVVLRRKLTGEMLLTEKDESQGKLAFIEGDVPTARYEYAVLVTSTAHPILTLAQLYRDRADSENNFDELKNQWGWGGFTTQDLARCQMMARMVALVYNWWTLFVRLAQPHKHFEAISSRPLLLHGVATQTRHSGQTRLTITSTHAKRSAIQAVLMNLAAFLATLKSTAEQLTDAQRLRAILTRAFAKFALTPLHPPPQIATF</sequence>
<protein>
    <recommendedName>
        <fullName evidence="1">Transposase DDE domain-containing protein</fullName>
    </recommendedName>
</protein>
<dbReference type="Proteomes" id="UP000199600">
    <property type="component" value="Unassembled WGS sequence"/>
</dbReference>
<evidence type="ECO:0000313" key="3">
    <source>
        <dbReference type="Proteomes" id="UP000199600"/>
    </source>
</evidence>
<name>A0A1A8XFM0_9RHOO</name>
<organism evidence="2 3">
    <name type="scientific">Candidatus Propionivibrio aalborgensis</name>
    <dbReference type="NCBI Taxonomy" id="1860101"/>
    <lineage>
        <taxon>Bacteria</taxon>
        <taxon>Pseudomonadati</taxon>
        <taxon>Pseudomonadota</taxon>
        <taxon>Betaproteobacteria</taxon>
        <taxon>Rhodocyclales</taxon>
        <taxon>Rhodocyclaceae</taxon>
        <taxon>Propionivibrio</taxon>
    </lineage>
</organism>